<dbReference type="GO" id="GO:0030976">
    <property type="term" value="F:thiamine pyrophosphate binding"/>
    <property type="evidence" value="ECO:0007669"/>
    <property type="project" value="InterPro"/>
</dbReference>
<accession>A0A4R4ZEK3</accession>
<reference evidence="4 5" key="1">
    <citation type="submission" date="2019-03" db="EMBL/GenBank/DDBJ databases">
        <title>Draft genome sequences of novel Actinobacteria.</title>
        <authorList>
            <person name="Sahin N."/>
            <person name="Ay H."/>
            <person name="Saygin H."/>
        </authorList>
    </citation>
    <scope>NUCLEOTIDE SEQUENCE [LARGE SCALE GENOMIC DNA]</scope>
    <source>
        <strain evidence="4 5">7K502</strain>
    </source>
</reference>
<dbReference type="GO" id="GO:0000287">
    <property type="term" value="F:magnesium ion binding"/>
    <property type="evidence" value="ECO:0007669"/>
    <property type="project" value="UniProtKB-ARBA"/>
</dbReference>
<evidence type="ECO:0000256" key="1">
    <source>
        <dbReference type="ARBA" id="ARBA00022793"/>
    </source>
</evidence>
<dbReference type="SUPFAM" id="SSF52518">
    <property type="entry name" value="Thiamin diphosphate-binding fold (THDP-binding)"/>
    <property type="match status" value="1"/>
</dbReference>
<dbReference type="OrthoDB" id="9785953at2"/>
<dbReference type="Proteomes" id="UP000294947">
    <property type="component" value="Unassembled WGS sequence"/>
</dbReference>
<keyword evidence="4" id="KW-0670">Pyruvate</keyword>
<dbReference type="InterPro" id="IPR029061">
    <property type="entry name" value="THDP-binding"/>
</dbReference>
<dbReference type="AlphaFoldDB" id="A0A4R4ZEK3"/>
<comment type="caution">
    <text evidence="4">The sequence shown here is derived from an EMBL/GenBank/DDBJ whole genome shotgun (WGS) entry which is preliminary data.</text>
</comment>
<protein>
    <submittedName>
        <fullName evidence="4">Phosphonopyruvate decarboxylase</fullName>
    </submittedName>
</protein>
<feature type="domain" description="Thiamine pyrophosphate enzyme TPP-binding" evidence="3">
    <location>
        <begin position="42"/>
        <end position="153"/>
    </location>
</feature>
<evidence type="ECO:0000256" key="2">
    <source>
        <dbReference type="ARBA" id="ARBA00023239"/>
    </source>
</evidence>
<dbReference type="GO" id="GO:0016831">
    <property type="term" value="F:carboxy-lyase activity"/>
    <property type="evidence" value="ECO:0007669"/>
    <property type="project" value="UniProtKB-KW"/>
</dbReference>
<evidence type="ECO:0000313" key="5">
    <source>
        <dbReference type="Proteomes" id="UP000294947"/>
    </source>
</evidence>
<keyword evidence="2" id="KW-0456">Lyase</keyword>
<proteinExistence type="predicted"/>
<dbReference type="RefSeq" id="WP_132479776.1">
    <property type="nucleotide sequence ID" value="NZ_SMKW01000002.1"/>
</dbReference>
<dbReference type="EMBL" id="SMKW01000002">
    <property type="protein sequence ID" value="TDD55964.1"/>
    <property type="molecule type" value="Genomic_DNA"/>
</dbReference>
<gene>
    <name evidence="4" type="ORF">E1288_02020</name>
</gene>
<dbReference type="PANTHER" id="PTHR42818">
    <property type="entry name" value="SULFOPYRUVATE DECARBOXYLASE SUBUNIT ALPHA"/>
    <property type="match status" value="1"/>
</dbReference>
<organism evidence="4 5">
    <name type="scientific">Saccharopolyspora elongata</name>
    <dbReference type="NCBI Taxonomy" id="2530387"/>
    <lineage>
        <taxon>Bacteria</taxon>
        <taxon>Bacillati</taxon>
        <taxon>Actinomycetota</taxon>
        <taxon>Actinomycetes</taxon>
        <taxon>Pseudonocardiales</taxon>
        <taxon>Pseudonocardiaceae</taxon>
        <taxon>Saccharopolyspora</taxon>
    </lineage>
</organism>
<dbReference type="InterPro" id="IPR011766">
    <property type="entry name" value="TPP_enzyme_TPP-bd"/>
</dbReference>
<dbReference type="InterPro" id="IPR051818">
    <property type="entry name" value="TPP_dependent_decarboxylase"/>
</dbReference>
<evidence type="ECO:0000259" key="3">
    <source>
        <dbReference type="Pfam" id="PF02775"/>
    </source>
</evidence>
<dbReference type="Pfam" id="PF02775">
    <property type="entry name" value="TPP_enzyme_C"/>
    <property type="match status" value="1"/>
</dbReference>
<sequence length="201" mass="20886">MMDRLTALAVVDDVVGTDPLVVTCGATARELAHHHGRDSHLYLLDSMGLSAAVGLGIALAGDHRVWAIEGDGSLLMGLNALPTLGANAPATYTLIVLDNHQHASADKMPTQAEHVRLAHLTAAAGLKTAAAMDPDGLREALLNARASAGPTAVVARIAGGNAPNTPWLLDDPATIATRFRQNLLLQQHDSATGRDGHAEVL</sequence>
<keyword evidence="1" id="KW-0210">Decarboxylase</keyword>
<evidence type="ECO:0000313" key="4">
    <source>
        <dbReference type="EMBL" id="TDD55964.1"/>
    </source>
</evidence>
<name>A0A4R4ZEK3_9PSEU</name>
<dbReference type="Gene3D" id="3.40.50.970">
    <property type="match status" value="1"/>
</dbReference>
<dbReference type="PANTHER" id="PTHR42818:SF1">
    <property type="entry name" value="SULFOPYRUVATE DECARBOXYLASE"/>
    <property type="match status" value="1"/>
</dbReference>
<keyword evidence="5" id="KW-1185">Reference proteome</keyword>